<feature type="region of interest" description="Disordered" evidence="3">
    <location>
        <begin position="102"/>
        <end position="124"/>
    </location>
</feature>
<feature type="repeat" description="PPR" evidence="2">
    <location>
        <begin position="631"/>
        <end position="666"/>
    </location>
</feature>
<feature type="compositionally biased region" description="Basic residues" evidence="3">
    <location>
        <begin position="991"/>
        <end position="1003"/>
    </location>
</feature>
<feature type="repeat" description="PPR" evidence="2">
    <location>
        <begin position="488"/>
        <end position="522"/>
    </location>
</feature>
<sequence length="1128" mass="127550">MTRSYRPALAQDFFTPELRVYKGKERAHEQPPKECTQLCVALCKDWSCVVHHSLWLSRRARFLLKEFSLRRERSSRRPSTAAPHVSRWRFTRQRLPIHLAHSRHVSGTSSQPVSPHSDSSDVRPASPLETVQRVANLHNHSASGIGFDDALAAFHSLSTQDALNKLSADTITSFSEKLLSLAEKGCVKDDLELLHRRGQAIRDILMGLKSRPAGRALAVQAQNCLLIRAHALAGELEEANNLFDQIGTTIRKLNEDCGALTAYENTILSIQRHLGDHSMFGFIMQEWDRIAAYLTTDPHRWHHTTHKVVDIAFRRKLYHLLSEIADPVSIIRTMLQEQPADVLRASELLLMALCSHTLAHDAYDVYSMALKSGVRVMDKVALILVRTLVREEMFEEANSIFASVHTRFLHASLERYYLSTGLYLSAHQGKVAETEQFFERIGQLPGYVDDADTAHLMYAYATLGKADDTVEVFRQLFPTDPKVPRTPTSLHYSMIIYAYAQKGDFVAMNHWLETMSSAGFQPDIYVYSIILRSFALRGDMDSIAAALDQMRAAGVPPNRVSYTTVISLLANRRDPIGAETLYKRAIAEGIVPDRRMVSSVMNAHVEAGSWPGVIRAFDYLNSSPARNLRLTVEVYNTLLKAYVLIGAPFRIVSRLFNRLEKANVRPDSHTFALLIQSACDSGQMTIAAAIFQEMEKIAVHRQSTLHIDIYVLTILMAGYLRLNDKISAKRMYDEMQKRGIQPSAVTFGTILSAYGNEKTEDSLKIAEEFLESLMSVERSQRVWDVPSKGRRSALETVYGPLMAAYASQQRPEDVERIFQGFLDQGGEPSIGILAALLNAYRFTYNIDGVLQVWPQIFHLGLKFTNSDALFASLPDDPTRPRLNANVLCVPLSIYIDALSAAGMHTAIAEEWQKFQKHGFTFDSHNWNHLVVALVRAGEPERAFEVLERVILPYQRQTEHLQAPRNATPESPLTFLGDKPPPPGPSQEPPLHKPRSRAWRQRKLRQRSDVYEDLEAEREAREGGTDFVHPLYILHQISPLWNTWAPHVASLNVLLLVLSRLEEGLLIEPVVPGADPPEELPDPARRQAARELLGRIYRDYPDATQAVRWHELNEQRRLGTDYDSTFKWT</sequence>
<reference evidence="5" key="1">
    <citation type="submission" date="2024-06" db="EMBL/GenBank/DDBJ databases">
        <title>Multi-omics analyses provide insights into the biosynthesis of the anticancer antibiotic pleurotin in Hohenbuehelia grisea.</title>
        <authorList>
            <person name="Weaver J.A."/>
            <person name="Alberti F."/>
        </authorList>
    </citation>
    <scope>NUCLEOTIDE SEQUENCE [LARGE SCALE GENOMIC DNA]</scope>
    <source>
        <strain evidence="5">T-177</strain>
    </source>
</reference>
<dbReference type="Proteomes" id="UP001556367">
    <property type="component" value="Unassembled WGS sequence"/>
</dbReference>
<evidence type="ECO:0000256" key="3">
    <source>
        <dbReference type="SAM" id="MobiDB-lite"/>
    </source>
</evidence>
<evidence type="ECO:0000313" key="4">
    <source>
        <dbReference type="EMBL" id="KAL0949239.1"/>
    </source>
</evidence>
<dbReference type="InterPro" id="IPR050872">
    <property type="entry name" value="PPR_P_subfamily"/>
</dbReference>
<protein>
    <recommendedName>
        <fullName evidence="6">Pentatricopeptide repeat-containing protein</fullName>
    </recommendedName>
</protein>
<feature type="repeat" description="PPR" evidence="2">
    <location>
        <begin position="558"/>
        <end position="592"/>
    </location>
</feature>
<proteinExistence type="inferred from homology"/>
<name>A0ABR3J0X0_9AGAR</name>
<keyword evidence="5" id="KW-1185">Reference proteome</keyword>
<dbReference type="Pfam" id="PF13812">
    <property type="entry name" value="PPR_3"/>
    <property type="match status" value="2"/>
</dbReference>
<feature type="compositionally biased region" description="Pro residues" evidence="3">
    <location>
        <begin position="978"/>
        <end position="987"/>
    </location>
</feature>
<organism evidence="4 5">
    <name type="scientific">Hohenbuehelia grisea</name>
    <dbReference type="NCBI Taxonomy" id="104357"/>
    <lineage>
        <taxon>Eukaryota</taxon>
        <taxon>Fungi</taxon>
        <taxon>Dikarya</taxon>
        <taxon>Basidiomycota</taxon>
        <taxon>Agaricomycotina</taxon>
        <taxon>Agaricomycetes</taxon>
        <taxon>Agaricomycetidae</taxon>
        <taxon>Agaricales</taxon>
        <taxon>Pleurotineae</taxon>
        <taxon>Pleurotaceae</taxon>
        <taxon>Hohenbuehelia</taxon>
    </lineage>
</organism>
<dbReference type="Pfam" id="PF01535">
    <property type="entry name" value="PPR"/>
    <property type="match status" value="1"/>
</dbReference>
<feature type="region of interest" description="Disordered" evidence="3">
    <location>
        <begin position="959"/>
        <end position="1003"/>
    </location>
</feature>
<feature type="repeat" description="PPR" evidence="2">
    <location>
        <begin position="667"/>
        <end position="701"/>
    </location>
</feature>
<evidence type="ECO:0000256" key="2">
    <source>
        <dbReference type="PROSITE-ProRule" id="PRU00708"/>
    </source>
</evidence>
<dbReference type="EMBL" id="JASNQZ010000012">
    <property type="protein sequence ID" value="KAL0949239.1"/>
    <property type="molecule type" value="Genomic_DNA"/>
</dbReference>
<evidence type="ECO:0000256" key="1">
    <source>
        <dbReference type="ARBA" id="ARBA00007626"/>
    </source>
</evidence>
<dbReference type="Pfam" id="PF13041">
    <property type="entry name" value="PPR_2"/>
    <property type="match status" value="1"/>
</dbReference>
<dbReference type="InterPro" id="IPR002885">
    <property type="entry name" value="PPR_rpt"/>
</dbReference>
<comment type="caution">
    <text evidence="4">The sequence shown here is derived from an EMBL/GenBank/DDBJ whole genome shotgun (WGS) entry which is preliminary data.</text>
</comment>
<dbReference type="NCBIfam" id="TIGR00756">
    <property type="entry name" value="PPR"/>
    <property type="match status" value="4"/>
</dbReference>
<dbReference type="PROSITE" id="PS51375">
    <property type="entry name" value="PPR"/>
    <property type="match status" value="6"/>
</dbReference>
<comment type="similarity">
    <text evidence="1">Belongs to the PPR family. P subfamily.</text>
</comment>
<dbReference type="PANTHER" id="PTHR46128:SF329">
    <property type="entry name" value="MITOCHONDRIAL GROUP I INTRON SPLICING FACTOR DMR1"/>
    <property type="match status" value="1"/>
</dbReference>
<dbReference type="Gene3D" id="1.25.40.10">
    <property type="entry name" value="Tetratricopeptide repeat domain"/>
    <property type="match status" value="3"/>
</dbReference>
<evidence type="ECO:0000313" key="5">
    <source>
        <dbReference type="Proteomes" id="UP001556367"/>
    </source>
</evidence>
<dbReference type="InterPro" id="IPR011990">
    <property type="entry name" value="TPR-like_helical_dom_sf"/>
</dbReference>
<gene>
    <name evidence="4" type="ORF">HGRIS_009317</name>
</gene>
<accession>A0ABR3J0X0</accession>
<dbReference type="PANTHER" id="PTHR46128">
    <property type="entry name" value="MITOCHONDRIAL GROUP I INTRON SPLICING FACTOR CCM1"/>
    <property type="match status" value="1"/>
</dbReference>
<feature type="repeat" description="PPR" evidence="2">
    <location>
        <begin position="523"/>
        <end position="557"/>
    </location>
</feature>
<evidence type="ECO:0008006" key="6">
    <source>
        <dbReference type="Google" id="ProtNLM"/>
    </source>
</evidence>
<feature type="repeat" description="PPR" evidence="2">
    <location>
        <begin position="708"/>
        <end position="742"/>
    </location>
</feature>